<dbReference type="GO" id="GO:0008757">
    <property type="term" value="F:S-adenosylmethionine-dependent methyltransferase activity"/>
    <property type="evidence" value="ECO:0007669"/>
    <property type="project" value="InterPro"/>
</dbReference>
<accession>A0A7W3LLF7</accession>
<dbReference type="GO" id="GO:0032259">
    <property type="term" value="P:methylation"/>
    <property type="evidence" value="ECO:0007669"/>
    <property type="project" value="UniProtKB-KW"/>
</dbReference>
<evidence type="ECO:0000313" key="2">
    <source>
        <dbReference type="EMBL" id="MBA8950313.1"/>
    </source>
</evidence>
<comment type="caution">
    <text evidence="2">The sequence shown here is derived from an EMBL/GenBank/DDBJ whole genome shotgun (WGS) entry which is preliminary data.</text>
</comment>
<proteinExistence type="predicted"/>
<dbReference type="InterPro" id="IPR013216">
    <property type="entry name" value="Methyltransf_11"/>
</dbReference>
<dbReference type="InterPro" id="IPR029063">
    <property type="entry name" value="SAM-dependent_MTases_sf"/>
</dbReference>
<keyword evidence="2" id="KW-0489">Methyltransferase</keyword>
<reference evidence="2 3" key="1">
    <citation type="submission" date="2020-08" db="EMBL/GenBank/DDBJ databases">
        <title>Genomic Encyclopedia of Type Strains, Phase IV (KMG-IV): sequencing the most valuable type-strain genomes for metagenomic binning, comparative biology and taxonomic classification.</title>
        <authorList>
            <person name="Goeker M."/>
        </authorList>
    </citation>
    <scope>NUCLEOTIDE SEQUENCE [LARGE SCALE GENOMIC DNA]</scope>
    <source>
        <strain evidence="2 3">DSM 44197</strain>
    </source>
</reference>
<dbReference type="Pfam" id="PF08241">
    <property type="entry name" value="Methyltransf_11"/>
    <property type="match status" value="1"/>
</dbReference>
<gene>
    <name evidence="2" type="ORF">HNR61_001926</name>
</gene>
<evidence type="ECO:0000313" key="3">
    <source>
        <dbReference type="Proteomes" id="UP000572680"/>
    </source>
</evidence>
<name>A0A7W3LLF7_ACTNM</name>
<dbReference type="Proteomes" id="UP000572680">
    <property type="component" value="Unassembled WGS sequence"/>
</dbReference>
<dbReference type="EMBL" id="JACJIA010000002">
    <property type="protein sequence ID" value="MBA8950313.1"/>
    <property type="molecule type" value="Genomic_DNA"/>
</dbReference>
<dbReference type="CDD" id="cd02440">
    <property type="entry name" value="AdoMet_MTases"/>
    <property type="match status" value="1"/>
</dbReference>
<keyword evidence="2" id="KW-0808">Transferase</keyword>
<evidence type="ECO:0000259" key="1">
    <source>
        <dbReference type="Pfam" id="PF08241"/>
    </source>
</evidence>
<protein>
    <submittedName>
        <fullName evidence="2">SAM-dependent methyltransferase</fullName>
    </submittedName>
</protein>
<dbReference type="RefSeq" id="WP_182842751.1">
    <property type="nucleotide sequence ID" value="NZ_BAAALP010000002.1"/>
</dbReference>
<keyword evidence="3" id="KW-1185">Reference proteome</keyword>
<organism evidence="2 3">
    <name type="scientific">Actinomadura namibiensis</name>
    <dbReference type="NCBI Taxonomy" id="182080"/>
    <lineage>
        <taxon>Bacteria</taxon>
        <taxon>Bacillati</taxon>
        <taxon>Actinomycetota</taxon>
        <taxon>Actinomycetes</taxon>
        <taxon>Streptosporangiales</taxon>
        <taxon>Thermomonosporaceae</taxon>
        <taxon>Actinomadura</taxon>
    </lineage>
</organism>
<feature type="domain" description="Methyltransferase type 11" evidence="1">
    <location>
        <begin position="48"/>
        <end position="138"/>
    </location>
</feature>
<sequence length="268" mass="28557">MATDFDAYERDLWAGRASAYERGFARLTRHTAGPLLDAAGVTGGTRLLEVGVGSGVVAAEAVRRGAHITALDADPEMAATARRNVPGLDVHVAVLPETPFPDASFDAVVGNFVINHVGDPHTALKELRRVLRPTGRLALTCWEMPGSGALGLVREALDAAGVPWPDDLPTPPFMEYGRAEPFRALVADAGFADAAVDPVTWHHTVDPEEWWELGALARVGANGVVVGRQTPETVARVKAEYDRLSRRYATPDGGIALPAHALLAHATR</sequence>
<dbReference type="AlphaFoldDB" id="A0A7W3LLF7"/>
<dbReference type="PANTHER" id="PTHR43591">
    <property type="entry name" value="METHYLTRANSFERASE"/>
    <property type="match status" value="1"/>
</dbReference>
<dbReference type="SUPFAM" id="SSF53335">
    <property type="entry name" value="S-adenosyl-L-methionine-dependent methyltransferases"/>
    <property type="match status" value="1"/>
</dbReference>
<dbReference type="Gene3D" id="3.40.50.150">
    <property type="entry name" value="Vaccinia Virus protein VP39"/>
    <property type="match status" value="1"/>
</dbReference>